<feature type="transmembrane region" description="Helical" evidence="2">
    <location>
        <begin position="95"/>
        <end position="115"/>
    </location>
</feature>
<feature type="compositionally biased region" description="Polar residues" evidence="1">
    <location>
        <begin position="144"/>
        <end position="162"/>
    </location>
</feature>
<keyword evidence="2" id="KW-0472">Membrane</keyword>
<evidence type="ECO:0000313" key="3">
    <source>
        <dbReference type="EMBL" id="CAL8123781.1"/>
    </source>
</evidence>
<evidence type="ECO:0000256" key="2">
    <source>
        <dbReference type="SAM" id="Phobius"/>
    </source>
</evidence>
<evidence type="ECO:0000313" key="4">
    <source>
        <dbReference type="Proteomes" id="UP001642540"/>
    </source>
</evidence>
<feature type="transmembrane region" description="Helical" evidence="2">
    <location>
        <begin position="40"/>
        <end position="61"/>
    </location>
</feature>
<keyword evidence="4" id="KW-1185">Reference proteome</keyword>
<comment type="caution">
    <text evidence="3">The sequence shown here is derived from an EMBL/GenBank/DDBJ whole genome shotgun (WGS) entry which is preliminary data.</text>
</comment>
<reference evidence="3 4" key="1">
    <citation type="submission" date="2024-08" db="EMBL/GenBank/DDBJ databases">
        <authorList>
            <person name="Cucini C."/>
            <person name="Frati F."/>
        </authorList>
    </citation>
    <scope>NUCLEOTIDE SEQUENCE [LARGE SCALE GENOMIC DNA]</scope>
</reference>
<name>A0ABP1R9H9_9HEXA</name>
<organism evidence="3 4">
    <name type="scientific">Orchesella dallaii</name>
    <dbReference type="NCBI Taxonomy" id="48710"/>
    <lineage>
        <taxon>Eukaryota</taxon>
        <taxon>Metazoa</taxon>
        <taxon>Ecdysozoa</taxon>
        <taxon>Arthropoda</taxon>
        <taxon>Hexapoda</taxon>
        <taxon>Collembola</taxon>
        <taxon>Entomobryomorpha</taxon>
        <taxon>Entomobryoidea</taxon>
        <taxon>Orchesellidae</taxon>
        <taxon>Orchesellinae</taxon>
        <taxon>Orchesella</taxon>
    </lineage>
</organism>
<feature type="transmembrane region" description="Helical" evidence="2">
    <location>
        <begin position="6"/>
        <end position="28"/>
    </location>
</feature>
<proteinExistence type="predicted"/>
<gene>
    <name evidence="3" type="ORF">ODALV1_LOCUS20315</name>
</gene>
<keyword evidence="2" id="KW-0812">Transmembrane</keyword>
<evidence type="ECO:0000256" key="1">
    <source>
        <dbReference type="SAM" id="MobiDB-lite"/>
    </source>
</evidence>
<protein>
    <submittedName>
        <fullName evidence="3">Uncharacterized protein</fullName>
    </submittedName>
</protein>
<keyword evidence="2" id="KW-1133">Transmembrane helix</keyword>
<dbReference type="Proteomes" id="UP001642540">
    <property type="component" value="Unassembled WGS sequence"/>
</dbReference>
<dbReference type="EMBL" id="CAXLJM020000068">
    <property type="protein sequence ID" value="CAL8123781.1"/>
    <property type="molecule type" value="Genomic_DNA"/>
</dbReference>
<sequence length="290" mass="30522">MEKLFVYTTWAMELITFVILIGCCMSQLETVNASRQRDALFHICCATIIFISSTTYIISAFKMSDNRCDILDTKTNIRTDSMEACNAYFNWSGKILAGFMGVAFSLILVGAACIIDNHKLFGMTTHEHILPTTTGTHDHLPSMTASVHGTDSVHKISSNPTISGRRMTPVTPRNSHMPPTHHVASKSSAIVKPPPHDKTFTSFGKLPQGAAASLAQTTPTVTPPTVAAPTVAAPTVAAPNAAASTAATPTVGAPHAAATTVAAPTVAAPTLTAPTAALGVPRTSRTNRKS</sequence>
<feature type="region of interest" description="Disordered" evidence="1">
    <location>
        <begin position="144"/>
        <end position="192"/>
    </location>
</feature>
<accession>A0ABP1R9H9</accession>